<evidence type="ECO:0000313" key="1">
    <source>
        <dbReference type="EMBL" id="MDR9899771.1"/>
    </source>
</evidence>
<dbReference type="EMBL" id="JAALHA020000027">
    <property type="protein sequence ID" value="MDR9899771.1"/>
    <property type="molecule type" value="Genomic_DNA"/>
</dbReference>
<organism evidence="1 2">
    <name type="scientific">Aetokthonos hydrillicola Thurmond2011</name>
    <dbReference type="NCBI Taxonomy" id="2712845"/>
    <lineage>
        <taxon>Bacteria</taxon>
        <taxon>Bacillati</taxon>
        <taxon>Cyanobacteriota</taxon>
        <taxon>Cyanophyceae</taxon>
        <taxon>Nostocales</taxon>
        <taxon>Hapalosiphonaceae</taxon>
        <taxon>Aetokthonos</taxon>
    </lineage>
</organism>
<dbReference type="AlphaFoldDB" id="A0AAP5IDS5"/>
<keyword evidence="2" id="KW-1185">Reference proteome</keyword>
<dbReference type="Proteomes" id="UP000667802">
    <property type="component" value="Unassembled WGS sequence"/>
</dbReference>
<gene>
    <name evidence="1" type="ORF">G7B40_035220</name>
</gene>
<accession>A0AAP5IDS5</accession>
<evidence type="ECO:0000313" key="2">
    <source>
        <dbReference type="Proteomes" id="UP000667802"/>
    </source>
</evidence>
<reference evidence="2" key="1">
    <citation type="journal article" date="2021" name="Science">
        <title>Hunting the eagle killer: A cyanobacterial neurotoxin causes vacuolar myelinopathy.</title>
        <authorList>
            <person name="Breinlinger S."/>
            <person name="Phillips T.J."/>
            <person name="Haram B.N."/>
            <person name="Mares J."/>
            <person name="Martinez Yerena J.A."/>
            <person name="Hrouzek P."/>
            <person name="Sobotka R."/>
            <person name="Henderson W.M."/>
            <person name="Schmieder P."/>
            <person name="Williams S.M."/>
            <person name="Lauderdale J.D."/>
            <person name="Wilde H.D."/>
            <person name="Gerrin W."/>
            <person name="Kust A."/>
            <person name="Washington J.W."/>
            <person name="Wagner C."/>
            <person name="Geier B."/>
            <person name="Liebeke M."/>
            <person name="Enke H."/>
            <person name="Niedermeyer T.H.J."/>
            <person name="Wilde S.B."/>
        </authorList>
    </citation>
    <scope>NUCLEOTIDE SEQUENCE [LARGE SCALE GENOMIC DNA]</scope>
    <source>
        <strain evidence="2">Thurmond2011</strain>
    </source>
</reference>
<proteinExistence type="predicted"/>
<sequence>MKVSTYISGFIATTLICSVIGSEVLATSLSNNTAQITKPSDITKDHTLIAEGTVSRTGVAIVFDPPSNIRESPNGRILCSVRRPTTINIYGSTGSWYYTDVCGTMGVIHSSQITFRAR</sequence>
<comment type="caution">
    <text evidence="1">The sequence shown here is derived from an EMBL/GenBank/DDBJ whole genome shotgun (WGS) entry which is preliminary data.</text>
</comment>
<protein>
    <submittedName>
        <fullName evidence="1">Uncharacterized protein</fullName>
    </submittedName>
</protein>
<name>A0AAP5IDS5_9CYAN</name>